<dbReference type="CDD" id="cd05374">
    <property type="entry name" value="17beta-HSD-like_SDR_c"/>
    <property type="match status" value="1"/>
</dbReference>
<dbReference type="EMBL" id="FOYQ01000002">
    <property type="protein sequence ID" value="SFR45413.1"/>
    <property type="molecule type" value="Genomic_DNA"/>
</dbReference>
<dbReference type="RefSeq" id="WP_092982188.1">
    <property type="nucleotide sequence ID" value="NZ_FOYQ01000002.1"/>
</dbReference>
<evidence type="ECO:0000256" key="2">
    <source>
        <dbReference type="ARBA" id="ARBA00023002"/>
    </source>
</evidence>
<dbReference type="AlphaFoldDB" id="A0A1I6GT08"/>
<dbReference type="PRINTS" id="PR00081">
    <property type="entry name" value="GDHRDH"/>
</dbReference>
<sequence length="270" mass="29684">MVEAQVVLITGGSSGLGEATALYLIRLGYRVYGTTRNPDRYPEPRNFPLLGMDVTSKESVDSAVAELISQEGRIDILVNNAGVGITGPLEETPHAQSLHAMETNFHGPLRVMEAVLPQMRKQGGGRIVNITSIAGWMGLPYRGMYSASKAALEIASEAIRMEVRSMGVKVSTLAPGDYATNIASGRYHSPLHEDSPYATEYGRSLELMNAHVSEGSDPLEVAKKLHKILKARNPRVHYAVGSPMQKFSLVLKRLLPATWYERLLRNHYKL</sequence>
<reference evidence="4 5" key="1">
    <citation type="submission" date="2016-10" db="EMBL/GenBank/DDBJ databases">
        <authorList>
            <person name="de Groot N.N."/>
        </authorList>
    </citation>
    <scope>NUCLEOTIDE SEQUENCE [LARGE SCALE GENOMIC DNA]</scope>
    <source>
        <strain evidence="4 5">DSM 21019</strain>
    </source>
</reference>
<dbReference type="PRINTS" id="PR00080">
    <property type="entry name" value="SDRFAMILY"/>
</dbReference>
<dbReference type="Pfam" id="PF00106">
    <property type="entry name" value="adh_short"/>
    <property type="match status" value="1"/>
</dbReference>
<dbReference type="GO" id="GO:0016491">
    <property type="term" value="F:oxidoreductase activity"/>
    <property type="evidence" value="ECO:0007669"/>
    <property type="project" value="UniProtKB-KW"/>
</dbReference>
<protein>
    <submittedName>
        <fullName evidence="4">Short-chain dehydrogenase</fullName>
    </submittedName>
</protein>
<dbReference type="PANTHER" id="PTHR43976:SF16">
    <property type="entry name" value="SHORT-CHAIN DEHYDROGENASE_REDUCTASE FAMILY PROTEIN"/>
    <property type="match status" value="1"/>
</dbReference>
<accession>A0A1I6GT08</accession>
<evidence type="ECO:0000313" key="4">
    <source>
        <dbReference type="EMBL" id="SFR45413.1"/>
    </source>
</evidence>
<keyword evidence="2" id="KW-0560">Oxidoreductase</keyword>
<proteinExistence type="inferred from homology"/>
<dbReference type="STRING" id="400055.SAMN04490243_1699"/>
<comment type="similarity">
    <text evidence="1 3">Belongs to the short-chain dehydrogenases/reductases (SDR) family.</text>
</comment>
<evidence type="ECO:0000256" key="1">
    <source>
        <dbReference type="ARBA" id="ARBA00006484"/>
    </source>
</evidence>
<dbReference type="Proteomes" id="UP000199534">
    <property type="component" value="Unassembled WGS sequence"/>
</dbReference>
<dbReference type="Gene3D" id="3.40.50.720">
    <property type="entry name" value="NAD(P)-binding Rossmann-like Domain"/>
    <property type="match status" value="1"/>
</dbReference>
<organism evidence="4 5">
    <name type="scientific">Robiginitalea myxolifaciens</name>
    <dbReference type="NCBI Taxonomy" id="400055"/>
    <lineage>
        <taxon>Bacteria</taxon>
        <taxon>Pseudomonadati</taxon>
        <taxon>Bacteroidota</taxon>
        <taxon>Flavobacteriia</taxon>
        <taxon>Flavobacteriales</taxon>
        <taxon>Flavobacteriaceae</taxon>
        <taxon>Robiginitalea</taxon>
    </lineage>
</organism>
<dbReference type="OrthoDB" id="822355at2"/>
<dbReference type="PANTHER" id="PTHR43976">
    <property type="entry name" value="SHORT CHAIN DEHYDROGENASE"/>
    <property type="match status" value="1"/>
</dbReference>
<gene>
    <name evidence="4" type="ORF">SAMN04490243_1699</name>
</gene>
<dbReference type="InterPro" id="IPR036291">
    <property type="entry name" value="NAD(P)-bd_dom_sf"/>
</dbReference>
<evidence type="ECO:0000313" key="5">
    <source>
        <dbReference type="Proteomes" id="UP000199534"/>
    </source>
</evidence>
<keyword evidence="5" id="KW-1185">Reference proteome</keyword>
<dbReference type="SUPFAM" id="SSF51735">
    <property type="entry name" value="NAD(P)-binding Rossmann-fold domains"/>
    <property type="match status" value="1"/>
</dbReference>
<dbReference type="InterPro" id="IPR051911">
    <property type="entry name" value="SDR_oxidoreductase"/>
</dbReference>
<name>A0A1I6GT08_9FLAO</name>
<dbReference type="InterPro" id="IPR002347">
    <property type="entry name" value="SDR_fam"/>
</dbReference>
<evidence type="ECO:0000256" key="3">
    <source>
        <dbReference type="RuleBase" id="RU000363"/>
    </source>
</evidence>